<dbReference type="Proteomes" id="UP000298663">
    <property type="component" value="Chromosome X"/>
</dbReference>
<protein>
    <recommendedName>
        <fullName evidence="2">Tubulin--tyrosine ligase-like protein 12 SET-like domain-containing protein</fullName>
    </recommendedName>
</protein>
<dbReference type="PROSITE" id="PS51221">
    <property type="entry name" value="TTL"/>
    <property type="match status" value="1"/>
</dbReference>
<dbReference type="Pfam" id="PF03133">
    <property type="entry name" value="TTL"/>
    <property type="match status" value="1"/>
</dbReference>
<gene>
    <name evidence="3" type="ORF">L596_000194</name>
</gene>
<evidence type="ECO:0000313" key="3">
    <source>
        <dbReference type="EMBL" id="TMS32341.1"/>
    </source>
</evidence>
<comment type="similarity">
    <text evidence="1">Belongs to the tubulin--tyrosine ligase family.</text>
</comment>
<accession>A0A4U8UI76</accession>
<dbReference type="STRING" id="34508.A0A4U8UI76"/>
<comment type="caution">
    <text evidence="3">The sequence shown here is derived from an EMBL/GenBank/DDBJ whole genome shotgun (WGS) entry which is preliminary data.</text>
</comment>
<evidence type="ECO:0000259" key="2">
    <source>
        <dbReference type="Pfam" id="PF25556"/>
    </source>
</evidence>
<dbReference type="GO" id="GO:0005737">
    <property type="term" value="C:cytoplasm"/>
    <property type="evidence" value="ECO:0007669"/>
    <property type="project" value="TreeGrafter"/>
</dbReference>
<evidence type="ECO:0000313" key="4">
    <source>
        <dbReference type="Proteomes" id="UP000298663"/>
    </source>
</evidence>
<dbReference type="AlphaFoldDB" id="A0A4U8UI76"/>
<dbReference type="InterPro" id="IPR057954">
    <property type="entry name" value="SET_TTL12"/>
</dbReference>
<dbReference type="PANTHER" id="PTHR46088">
    <property type="entry name" value="TUBULIN--TYROSINE LIGASE-LIKE PROTEIN 12"/>
    <property type="match status" value="1"/>
</dbReference>
<dbReference type="Gene3D" id="3.30.470.20">
    <property type="entry name" value="ATP-grasp fold, B domain"/>
    <property type="match status" value="1"/>
</dbReference>
<dbReference type="PANTHER" id="PTHR46088:SF1">
    <property type="entry name" value="TUBULIN--TYROSINE LIGASE-LIKE PROTEIN 12"/>
    <property type="match status" value="1"/>
</dbReference>
<dbReference type="InterPro" id="IPR004344">
    <property type="entry name" value="TTL/TTLL_fam"/>
</dbReference>
<dbReference type="EMBL" id="AZBU02000001">
    <property type="protein sequence ID" value="TMS32341.1"/>
    <property type="molecule type" value="Genomic_DNA"/>
</dbReference>
<dbReference type="Pfam" id="PF25556">
    <property type="entry name" value="SET_TTL"/>
    <property type="match status" value="1"/>
</dbReference>
<dbReference type="EMBL" id="CM016762">
    <property type="protein sequence ID" value="TMS32341.1"/>
    <property type="molecule type" value="Genomic_DNA"/>
</dbReference>
<evidence type="ECO:0000256" key="1">
    <source>
        <dbReference type="ARBA" id="ARBA00006820"/>
    </source>
</evidence>
<organism evidence="3 4">
    <name type="scientific">Steinernema carpocapsae</name>
    <name type="common">Entomopathogenic nematode</name>
    <dbReference type="NCBI Taxonomy" id="34508"/>
    <lineage>
        <taxon>Eukaryota</taxon>
        <taxon>Metazoa</taxon>
        <taxon>Ecdysozoa</taxon>
        <taxon>Nematoda</taxon>
        <taxon>Chromadorea</taxon>
        <taxon>Rhabditida</taxon>
        <taxon>Tylenchina</taxon>
        <taxon>Panagrolaimomorpha</taxon>
        <taxon>Strongyloidoidea</taxon>
        <taxon>Steinernematidae</taxon>
        <taxon>Steinernema</taxon>
    </lineage>
</organism>
<dbReference type="GO" id="GO:0019098">
    <property type="term" value="P:reproductive behavior"/>
    <property type="evidence" value="ECO:0007669"/>
    <property type="project" value="UniProtKB-ARBA"/>
</dbReference>
<name>A0A4U8UI76_STECR</name>
<feature type="domain" description="Tubulin--tyrosine ligase-like protein 12 SET-like" evidence="2">
    <location>
        <begin position="247"/>
        <end position="357"/>
    </location>
</feature>
<sequence>MRTEFDCLFCSILLKFPVFRVESLVCYKRYTRMSDDVEEQMRQCHIEEVTAAESDEMSQKRKFSMEDSHPDFSLEEFLEVHQQQLQAAAIPSHFWPAIYYKLEKKVYDAGSSFEMVCEDGAAAFKCHARATCDIDPSDMSCVYLLDHALTFKPKTLRYCLRQLPGELKRWKEHFGINGATVTEREEDEDSVDEFICDEKTEQVLNAVDTSGEEPIECKTVKDLEAEEANLAQSPSEGSSIYEMSKKDDDDVITKLMEVIWKKAQTYSVRMRTKEYGEEDTPVWYLMDEFGMSIGHSLEPNFRAVPFYYTFDGNAYSLLFPVKAVKSGEFIDRNYIEGKTFVAHPEWKDALLHPWEPLDLSEVFIPRVVYRDDYYKIGRQNDQLPEKVVERHSFKSTDTLKIFADDIQLIEKLKKIKYELVDLIEEADVIWLRNHFYNYKDLANVNPRALVNQFPCENLLTVKDLFAACILSSPHGKSFDDKTLEYEPAWLPTTFNLEMELPAFVSHFQKREKKGLDNTWIIKPWNLARGLDMNVSDNLDFIIRSIESGPKIACKYIERPLLITRPDNGNNVKFDLRYIVFLRSVDPLDVCLYKNFWIRFGIKEFSLLHLDCNDTHFTVHNYGKANKVYQMTCHTFMTLVENHYPQLKWIEVQKKINGVIKGVFQLLAENPRPTNIVHDNQSRAMYGLDMMLKWNDAEETDLGVSFIEANFMPDCIRACEYYPDFADTVFQTLFTDEPLSDQVEKL</sequence>
<proteinExistence type="inferred from homology"/>
<dbReference type="InterPro" id="IPR027749">
    <property type="entry name" value="TTLL12"/>
</dbReference>
<reference evidence="3 4" key="2">
    <citation type="journal article" date="2019" name="G3 (Bethesda)">
        <title>Hybrid Assembly of the Genome of the Entomopathogenic Nematode Steinernema carpocapsae Identifies the X-Chromosome.</title>
        <authorList>
            <person name="Serra L."/>
            <person name="Macchietto M."/>
            <person name="Macias-Munoz A."/>
            <person name="McGill C.J."/>
            <person name="Rodriguez I.M."/>
            <person name="Rodriguez B."/>
            <person name="Murad R."/>
            <person name="Mortazavi A."/>
        </authorList>
    </citation>
    <scope>NUCLEOTIDE SEQUENCE [LARGE SCALE GENOMIC DNA]</scope>
    <source>
        <strain evidence="3 4">ALL</strain>
    </source>
</reference>
<dbReference type="OrthoDB" id="60477at2759"/>
<keyword evidence="4" id="KW-1185">Reference proteome</keyword>
<reference evidence="3 4" key="1">
    <citation type="journal article" date="2015" name="Genome Biol.">
        <title>Comparative genomics of Steinernema reveals deeply conserved gene regulatory networks.</title>
        <authorList>
            <person name="Dillman A.R."/>
            <person name="Macchietto M."/>
            <person name="Porter C.F."/>
            <person name="Rogers A."/>
            <person name="Williams B."/>
            <person name="Antoshechkin I."/>
            <person name="Lee M.M."/>
            <person name="Goodwin Z."/>
            <person name="Lu X."/>
            <person name="Lewis E.E."/>
            <person name="Goodrich-Blair H."/>
            <person name="Stock S.P."/>
            <person name="Adams B.J."/>
            <person name="Sternberg P.W."/>
            <person name="Mortazavi A."/>
        </authorList>
    </citation>
    <scope>NUCLEOTIDE SEQUENCE [LARGE SCALE GENOMIC DNA]</scope>
    <source>
        <strain evidence="3 4">ALL</strain>
    </source>
</reference>